<evidence type="ECO:0000256" key="5">
    <source>
        <dbReference type="SAM" id="MobiDB-lite"/>
    </source>
</evidence>
<protein>
    <recommendedName>
        <fullName evidence="7">AIG1-type G domain-containing protein</fullName>
    </recommendedName>
</protein>
<organism evidence="8 9">
    <name type="scientific">Conger conger</name>
    <name type="common">Conger eel</name>
    <name type="synonym">Muraena conger</name>
    <dbReference type="NCBI Taxonomy" id="82655"/>
    <lineage>
        <taxon>Eukaryota</taxon>
        <taxon>Metazoa</taxon>
        <taxon>Chordata</taxon>
        <taxon>Craniata</taxon>
        <taxon>Vertebrata</taxon>
        <taxon>Euteleostomi</taxon>
        <taxon>Actinopterygii</taxon>
        <taxon>Neopterygii</taxon>
        <taxon>Teleostei</taxon>
        <taxon>Anguilliformes</taxon>
        <taxon>Congridae</taxon>
        <taxon>Conger</taxon>
    </lineage>
</organism>
<feature type="transmembrane region" description="Helical" evidence="6">
    <location>
        <begin position="147"/>
        <end position="169"/>
    </location>
</feature>
<feature type="region of interest" description="Disordered" evidence="5">
    <location>
        <begin position="183"/>
        <end position="226"/>
    </location>
</feature>
<keyword evidence="2" id="KW-0547">Nucleotide-binding</keyword>
<dbReference type="GO" id="GO:0005525">
    <property type="term" value="F:GTP binding"/>
    <property type="evidence" value="ECO:0007669"/>
    <property type="project" value="UniProtKB-KW"/>
</dbReference>
<evidence type="ECO:0000256" key="2">
    <source>
        <dbReference type="ARBA" id="ARBA00022741"/>
    </source>
</evidence>
<keyword evidence="6" id="KW-0812">Transmembrane</keyword>
<keyword evidence="9" id="KW-1185">Reference proteome</keyword>
<dbReference type="InterPro" id="IPR045058">
    <property type="entry name" value="GIMA/IAN/Toc"/>
</dbReference>
<evidence type="ECO:0000313" key="9">
    <source>
        <dbReference type="Proteomes" id="UP001152803"/>
    </source>
</evidence>
<evidence type="ECO:0000256" key="6">
    <source>
        <dbReference type="SAM" id="Phobius"/>
    </source>
</evidence>
<evidence type="ECO:0000313" key="8">
    <source>
        <dbReference type="EMBL" id="KAJ8283528.1"/>
    </source>
</evidence>
<feature type="coiled-coil region" evidence="4">
    <location>
        <begin position="113"/>
        <end position="149"/>
    </location>
</feature>
<dbReference type="Proteomes" id="UP001152803">
    <property type="component" value="Unassembled WGS sequence"/>
</dbReference>
<dbReference type="Gene3D" id="3.40.50.300">
    <property type="entry name" value="P-loop containing nucleotide triphosphate hydrolases"/>
    <property type="match status" value="1"/>
</dbReference>
<comment type="similarity">
    <text evidence="1">Belongs to the TRAFAC class TrmE-Era-EngA-EngB-Septin-like GTPase superfamily. AIG1/Toc34/Toc159-like paraseptin GTPase family. IAN subfamily.</text>
</comment>
<dbReference type="PANTHER" id="PTHR10903">
    <property type="entry name" value="GTPASE, IMAP FAMILY MEMBER-RELATED"/>
    <property type="match status" value="1"/>
</dbReference>
<name>A0A9Q1I6I8_CONCO</name>
<dbReference type="InterPro" id="IPR027417">
    <property type="entry name" value="P-loop_NTPase"/>
</dbReference>
<proteinExistence type="inferred from homology"/>
<keyword evidence="4" id="KW-0175">Coiled coil</keyword>
<sequence>MDENVNQFFLLVVRLGRFTLEDRNTVKWIQENFGEGALKYSLVLFTGGDELKTPVEEFLRKSRDLQEFINSCGGGYHVFNNREKNNRTQVTELLDKIETVLFTMQGYHHTTMMIQQVQRKIQAEEERKREEAEREIRTEEENKRQEITYFSVLVGSIGVIITVLIAVIFGKHKIQMNEMEIRREEERKREEAEREIRTEEERKREAERELKRRGETEQRGEKQRGG</sequence>
<dbReference type="AlphaFoldDB" id="A0A9Q1I6I8"/>
<dbReference type="EMBL" id="JAFJMO010000002">
    <property type="protein sequence ID" value="KAJ8283528.1"/>
    <property type="molecule type" value="Genomic_DNA"/>
</dbReference>
<evidence type="ECO:0000256" key="1">
    <source>
        <dbReference type="ARBA" id="ARBA00008535"/>
    </source>
</evidence>
<dbReference type="Pfam" id="PF04548">
    <property type="entry name" value="AIG1"/>
    <property type="match status" value="1"/>
</dbReference>
<dbReference type="PANTHER" id="PTHR10903:SF188">
    <property type="entry name" value="GTPASE IMAP FAMILY MEMBER 2-LIKE-RELATED"/>
    <property type="match status" value="1"/>
</dbReference>
<keyword evidence="6" id="KW-1133">Transmembrane helix</keyword>
<feature type="domain" description="AIG1-type G" evidence="7">
    <location>
        <begin position="6"/>
        <end position="123"/>
    </location>
</feature>
<keyword evidence="3" id="KW-0342">GTP-binding</keyword>
<reference evidence="8" key="1">
    <citation type="journal article" date="2023" name="Science">
        <title>Genome structures resolve the early diversification of teleost fishes.</title>
        <authorList>
            <person name="Parey E."/>
            <person name="Louis A."/>
            <person name="Montfort J."/>
            <person name="Bouchez O."/>
            <person name="Roques C."/>
            <person name="Iampietro C."/>
            <person name="Lluch J."/>
            <person name="Castinel A."/>
            <person name="Donnadieu C."/>
            <person name="Desvignes T."/>
            <person name="Floi Bucao C."/>
            <person name="Jouanno E."/>
            <person name="Wen M."/>
            <person name="Mejri S."/>
            <person name="Dirks R."/>
            <person name="Jansen H."/>
            <person name="Henkel C."/>
            <person name="Chen W.J."/>
            <person name="Zahm M."/>
            <person name="Cabau C."/>
            <person name="Klopp C."/>
            <person name="Thompson A.W."/>
            <person name="Robinson-Rechavi M."/>
            <person name="Braasch I."/>
            <person name="Lecointre G."/>
            <person name="Bobe J."/>
            <person name="Postlethwait J.H."/>
            <person name="Berthelot C."/>
            <person name="Roest Crollius H."/>
            <person name="Guiguen Y."/>
        </authorList>
    </citation>
    <scope>NUCLEOTIDE SEQUENCE</scope>
    <source>
        <strain evidence="8">Concon-B</strain>
    </source>
</reference>
<gene>
    <name evidence="8" type="ORF">COCON_G00023780</name>
</gene>
<dbReference type="OrthoDB" id="8954335at2759"/>
<keyword evidence="6" id="KW-0472">Membrane</keyword>
<evidence type="ECO:0000256" key="3">
    <source>
        <dbReference type="ARBA" id="ARBA00023134"/>
    </source>
</evidence>
<evidence type="ECO:0000259" key="7">
    <source>
        <dbReference type="Pfam" id="PF04548"/>
    </source>
</evidence>
<dbReference type="InterPro" id="IPR006703">
    <property type="entry name" value="G_AIG1"/>
</dbReference>
<evidence type="ECO:0000256" key="4">
    <source>
        <dbReference type="SAM" id="Coils"/>
    </source>
</evidence>
<accession>A0A9Q1I6I8</accession>
<comment type="caution">
    <text evidence="8">The sequence shown here is derived from an EMBL/GenBank/DDBJ whole genome shotgun (WGS) entry which is preliminary data.</text>
</comment>